<dbReference type="FunCoup" id="A0A409WZH5">
    <property type="interactions" value="58"/>
</dbReference>
<dbReference type="InterPro" id="IPR011032">
    <property type="entry name" value="GroES-like_sf"/>
</dbReference>
<evidence type="ECO:0000313" key="3">
    <source>
        <dbReference type="EMBL" id="PPQ83872.1"/>
    </source>
</evidence>
<gene>
    <name evidence="3" type="ORF">CVT24_006412</name>
</gene>
<organism evidence="3 4">
    <name type="scientific">Panaeolus cyanescens</name>
    <dbReference type="NCBI Taxonomy" id="181874"/>
    <lineage>
        <taxon>Eukaryota</taxon>
        <taxon>Fungi</taxon>
        <taxon>Dikarya</taxon>
        <taxon>Basidiomycota</taxon>
        <taxon>Agaricomycotina</taxon>
        <taxon>Agaricomycetes</taxon>
        <taxon>Agaricomycetidae</taxon>
        <taxon>Agaricales</taxon>
        <taxon>Agaricineae</taxon>
        <taxon>Galeropsidaceae</taxon>
        <taxon>Panaeolus</taxon>
    </lineage>
</organism>
<comment type="caution">
    <text evidence="3">The sequence shown here is derived from an EMBL/GenBank/DDBJ whole genome shotgun (WGS) entry which is preliminary data.</text>
</comment>
<feature type="domain" description="Enoyl reductase (ER)" evidence="2">
    <location>
        <begin position="59"/>
        <end position="339"/>
    </location>
</feature>
<evidence type="ECO:0000256" key="1">
    <source>
        <dbReference type="ARBA" id="ARBA00023002"/>
    </source>
</evidence>
<proteinExistence type="predicted"/>
<dbReference type="InParanoid" id="A0A409WZH5"/>
<dbReference type="SMART" id="SM00829">
    <property type="entry name" value="PKS_ER"/>
    <property type="match status" value="1"/>
</dbReference>
<accession>A0A409WZH5</accession>
<dbReference type="PANTHER" id="PTHR43205:SF7">
    <property type="entry name" value="PROSTAGLANDIN REDUCTASE 1"/>
    <property type="match status" value="1"/>
</dbReference>
<evidence type="ECO:0000259" key="2">
    <source>
        <dbReference type="SMART" id="SM00829"/>
    </source>
</evidence>
<name>A0A409WZH5_9AGAR</name>
<keyword evidence="4" id="KW-1185">Reference proteome</keyword>
<dbReference type="InterPro" id="IPR036291">
    <property type="entry name" value="NAD(P)-bd_dom_sf"/>
</dbReference>
<dbReference type="InterPro" id="IPR013149">
    <property type="entry name" value="ADH-like_C"/>
</dbReference>
<dbReference type="EMBL" id="NHTK01004970">
    <property type="protein sequence ID" value="PPQ83872.1"/>
    <property type="molecule type" value="Genomic_DNA"/>
</dbReference>
<protein>
    <recommendedName>
        <fullName evidence="2">Enoyl reductase (ER) domain-containing protein</fullName>
    </recommendedName>
</protein>
<dbReference type="Gene3D" id="3.40.50.720">
    <property type="entry name" value="NAD(P)-binding Rossmann-like Domain"/>
    <property type="match status" value="1"/>
</dbReference>
<dbReference type="SUPFAM" id="SSF50129">
    <property type="entry name" value="GroES-like"/>
    <property type="match status" value="1"/>
</dbReference>
<dbReference type="Pfam" id="PF16884">
    <property type="entry name" value="ADH_N_2"/>
    <property type="match status" value="1"/>
</dbReference>
<dbReference type="InterPro" id="IPR041694">
    <property type="entry name" value="ADH_N_2"/>
</dbReference>
<reference evidence="3 4" key="1">
    <citation type="journal article" date="2018" name="Evol. Lett.">
        <title>Horizontal gene cluster transfer increased hallucinogenic mushroom diversity.</title>
        <authorList>
            <person name="Reynolds H.T."/>
            <person name="Vijayakumar V."/>
            <person name="Gluck-Thaler E."/>
            <person name="Korotkin H.B."/>
            <person name="Matheny P.B."/>
            <person name="Slot J.C."/>
        </authorList>
    </citation>
    <scope>NUCLEOTIDE SEQUENCE [LARGE SCALE GENOMIC DNA]</scope>
    <source>
        <strain evidence="3 4">2629</strain>
    </source>
</reference>
<dbReference type="PANTHER" id="PTHR43205">
    <property type="entry name" value="PROSTAGLANDIN REDUCTASE"/>
    <property type="match status" value="1"/>
</dbReference>
<dbReference type="AlphaFoldDB" id="A0A409WZH5"/>
<evidence type="ECO:0000313" key="4">
    <source>
        <dbReference type="Proteomes" id="UP000284842"/>
    </source>
</evidence>
<dbReference type="OrthoDB" id="809632at2759"/>
<sequence length="344" mass="37983">MSPIPNPRILFNHIPEGFPEIDKTLIYDTTQTIDIDNVSLDGGFLVKTLDLSIDPYMRGRMRDPAIDSYLPAYPLGQPLNGFGLGVVIRSEHPEVKVGEYVCGFNVDHAHYFVRKDLFLLEKVDNKFNLPTSAFVGVLGMPGQTAFYAWHEYSHAKPGETVFVSAGAGPVGSLVIQLAKAQGLKVIASAGSEEKVAFLKEIGTDVAFNYKTTNTLEVLKKEGGIDVYWDNVGGETLEAALEAAKLNGRFIICGMISGYNSADGVPVRNLWQIFSKSLTLSGFIVNRLEERWGKKFREEIPARIASGEIKYREQIYEGLDKVPHAILDVQRGKNTAKAVVRVSKE</sequence>
<dbReference type="FunFam" id="3.40.50.720:FF:000121">
    <property type="entry name" value="Prostaglandin reductase 2"/>
    <property type="match status" value="1"/>
</dbReference>
<dbReference type="InterPro" id="IPR020843">
    <property type="entry name" value="ER"/>
</dbReference>
<dbReference type="Gene3D" id="3.90.180.10">
    <property type="entry name" value="Medium-chain alcohol dehydrogenases, catalytic domain"/>
    <property type="match status" value="1"/>
</dbReference>
<dbReference type="Proteomes" id="UP000284842">
    <property type="component" value="Unassembled WGS sequence"/>
</dbReference>
<dbReference type="SUPFAM" id="SSF51735">
    <property type="entry name" value="NAD(P)-binding Rossmann-fold domains"/>
    <property type="match status" value="1"/>
</dbReference>
<dbReference type="InterPro" id="IPR045010">
    <property type="entry name" value="MDR_fam"/>
</dbReference>
<dbReference type="Pfam" id="PF00107">
    <property type="entry name" value="ADH_zinc_N"/>
    <property type="match status" value="1"/>
</dbReference>
<dbReference type="GO" id="GO:0016628">
    <property type="term" value="F:oxidoreductase activity, acting on the CH-CH group of donors, NAD or NADP as acceptor"/>
    <property type="evidence" value="ECO:0007669"/>
    <property type="project" value="InterPro"/>
</dbReference>
<dbReference type="CDD" id="cd05288">
    <property type="entry name" value="PGDH"/>
    <property type="match status" value="1"/>
</dbReference>
<keyword evidence="1" id="KW-0560">Oxidoreductase</keyword>